<dbReference type="PROSITE" id="PS00211">
    <property type="entry name" value="ABC_TRANSPORTER_1"/>
    <property type="match status" value="1"/>
</dbReference>
<evidence type="ECO:0000256" key="9">
    <source>
        <dbReference type="SAM" id="Phobius"/>
    </source>
</evidence>
<feature type="transmembrane region" description="Helical" evidence="9">
    <location>
        <begin position="252"/>
        <end position="273"/>
    </location>
</feature>
<dbReference type="InterPro" id="IPR039421">
    <property type="entry name" value="Type_1_exporter"/>
</dbReference>
<evidence type="ECO:0000256" key="4">
    <source>
        <dbReference type="ARBA" id="ARBA00022692"/>
    </source>
</evidence>
<dbReference type="InterPro" id="IPR027417">
    <property type="entry name" value="P-loop_NTPase"/>
</dbReference>
<dbReference type="GO" id="GO:0016887">
    <property type="term" value="F:ATP hydrolysis activity"/>
    <property type="evidence" value="ECO:0007669"/>
    <property type="project" value="InterPro"/>
</dbReference>
<evidence type="ECO:0000313" key="13">
    <source>
        <dbReference type="Proteomes" id="UP000276437"/>
    </source>
</evidence>
<keyword evidence="8 9" id="KW-0472">Membrane</keyword>
<dbReference type="SMART" id="SM00382">
    <property type="entry name" value="AAA"/>
    <property type="match status" value="1"/>
</dbReference>
<dbReference type="InterPro" id="IPR036640">
    <property type="entry name" value="ABC1_TM_sf"/>
</dbReference>
<keyword evidence="2" id="KW-0813">Transport</keyword>
<proteinExistence type="predicted"/>
<dbReference type="Proteomes" id="UP000276437">
    <property type="component" value="Chromosome"/>
</dbReference>
<dbReference type="PANTHER" id="PTHR43394">
    <property type="entry name" value="ATP-DEPENDENT PERMEASE MDL1, MITOCHONDRIAL"/>
    <property type="match status" value="1"/>
</dbReference>
<keyword evidence="13" id="KW-1185">Reference proteome</keyword>
<feature type="transmembrane region" description="Helical" evidence="9">
    <location>
        <begin position="279"/>
        <end position="303"/>
    </location>
</feature>
<organism evidence="12 13">
    <name type="scientific">Methylomusa anaerophila</name>
    <dbReference type="NCBI Taxonomy" id="1930071"/>
    <lineage>
        <taxon>Bacteria</taxon>
        <taxon>Bacillati</taxon>
        <taxon>Bacillota</taxon>
        <taxon>Negativicutes</taxon>
        <taxon>Selenomonadales</taxon>
        <taxon>Sporomusaceae</taxon>
        <taxon>Methylomusa</taxon>
    </lineage>
</organism>
<comment type="subcellular location">
    <subcellularLocation>
        <location evidence="1">Cell membrane</location>
        <topology evidence="1">Multi-pass membrane protein</topology>
    </subcellularLocation>
</comment>
<dbReference type="Gene3D" id="3.40.50.300">
    <property type="entry name" value="P-loop containing nucleotide triphosphate hydrolases"/>
    <property type="match status" value="1"/>
</dbReference>
<evidence type="ECO:0000256" key="1">
    <source>
        <dbReference type="ARBA" id="ARBA00004651"/>
    </source>
</evidence>
<evidence type="ECO:0000256" key="7">
    <source>
        <dbReference type="ARBA" id="ARBA00022989"/>
    </source>
</evidence>
<dbReference type="Pfam" id="PF00005">
    <property type="entry name" value="ABC_tran"/>
    <property type="match status" value="1"/>
</dbReference>
<dbReference type="PANTHER" id="PTHR43394:SF1">
    <property type="entry name" value="ATP-BINDING CASSETTE SUB-FAMILY B MEMBER 10, MITOCHONDRIAL"/>
    <property type="match status" value="1"/>
</dbReference>
<dbReference type="KEGG" id="mana:MAMMFC1_02535"/>
<feature type="transmembrane region" description="Helical" evidence="9">
    <location>
        <begin position="165"/>
        <end position="183"/>
    </location>
</feature>
<dbReference type="Pfam" id="PF00664">
    <property type="entry name" value="ABC_membrane"/>
    <property type="match status" value="1"/>
</dbReference>
<name>A0A348ALA2_9FIRM</name>
<dbReference type="InterPro" id="IPR003593">
    <property type="entry name" value="AAA+_ATPase"/>
</dbReference>
<dbReference type="SUPFAM" id="SSF90123">
    <property type="entry name" value="ABC transporter transmembrane region"/>
    <property type="match status" value="1"/>
</dbReference>
<evidence type="ECO:0000259" key="11">
    <source>
        <dbReference type="PROSITE" id="PS50929"/>
    </source>
</evidence>
<keyword evidence="3" id="KW-1003">Cell membrane</keyword>
<dbReference type="GO" id="GO:0005524">
    <property type="term" value="F:ATP binding"/>
    <property type="evidence" value="ECO:0007669"/>
    <property type="project" value="UniProtKB-KW"/>
</dbReference>
<dbReference type="FunFam" id="3.40.50.300:FF:000221">
    <property type="entry name" value="Multidrug ABC transporter ATP-binding protein"/>
    <property type="match status" value="1"/>
</dbReference>
<keyword evidence="4 9" id="KW-0812">Transmembrane</keyword>
<dbReference type="AlphaFoldDB" id="A0A348ALA2"/>
<dbReference type="PROSITE" id="PS50929">
    <property type="entry name" value="ABC_TM1F"/>
    <property type="match status" value="1"/>
</dbReference>
<keyword evidence="5" id="KW-0547">Nucleotide-binding</keyword>
<evidence type="ECO:0000256" key="3">
    <source>
        <dbReference type="ARBA" id="ARBA00022475"/>
    </source>
</evidence>
<evidence type="ECO:0000256" key="8">
    <source>
        <dbReference type="ARBA" id="ARBA00023136"/>
    </source>
</evidence>
<feature type="transmembrane region" description="Helical" evidence="9">
    <location>
        <begin position="137"/>
        <end position="159"/>
    </location>
</feature>
<dbReference type="InterPro" id="IPR011527">
    <property type="entry name" value="ABC1_TM_dom"/>
</dbReference>
<dbReference type="Gene3D" id="1.20.1560.10">
    <property type="entry name" value="ABC transporter type 1, transmembrane domain"/>
    <property type="match status" value="1"/>
</dbReference>
<dbReference type="GO" id="GO:0005886">
    <property type="term" value="C:plasma membrane"/>
    <property type="evidence" value="ECO:0007669"/>
    <property type="project" value="UniProtKB-SubCell"/>
</dbReference>
<feature type="domain" description="ABC transporter" evidence="10">
    <location>
        <begin position="339"/>
        <end position="582"/>
    </location>
</feature>
<dbReference type="PROSITE" id="PS50893">
    <property type="entry name" value="ABC_TRANSPORTER_2"/>
    <property type="match status" value="1"/>
</dbReference>
<keyword evidence="12" id="KW-0378">Hydrolase</keyword>
<feature type="transmembrane region" description="Helical" evidence="9">
    <location>
        <begin position="28"/>
        <end position="50"/>
    </location>
</feature>
<evidence type="ECO:0000313" key="12">
    <source>
        <dbReference type="EMBL" id="BBB91850.1"/>
    </source>
</evidence>
<dbReference type="InterPro" id="IPR003439">
    <property type="entry name" value="ABC_transporter-like_ATP-bd"/>
</dbReference>
<dbReference type="GO" id="GO:0015421">
    <property type="term" value="F:ABC-type oligopeptide transporter activity"/>
    <property type="evidence" value="ECO:0007669"/>
    <property type="project" value="TreeGrafter"/>
</dbReference>
<feature type="domain" description="ABC transmembrane type-1" evidence="11">
    <location>
        <begin position="25"/>
        <end position="308"/>
    </location>
</feature>
<dbReference type="SUPFAM" id="SSF52540">
    <property type="entry name" value="P-loop containing nucleoside triphosphate hydrolases"/>
    <property type="match status" value="1"/>
</dbReference>
<dbReference type="EC" id="3.6.3.-" evidence="12"/>
<dbReference type="InterPro" id="IPR017871">
    <property type="entry name" value="ABC_transporter-like_CS"/>
</dbReference>
<feature type="transmembrane region" description="Helical" evidence="9">
    <location>
        <begin position="62"/>
        <end position="95"/>
    </location>
</feature>
<dbReference type="EMBL" id="AP018449">
    <property type="protein sequence ID" value="BBB91850.1"/>
    <property type="molecule type" value="Genomic_DNA"/>
</dbReference>
<evidence type="ECO:0000256" key="2">
    <source>
        <dbReference type="ARBA" id="ARBA00022448"/>
    </source>
</evidence>
<evidence type="ECO:0000256" key="6">
    <source>
        <dbReference type="ARBA" id="ARBA00022840"/>
    </source>
</evidence>
<keyword evidence="7 9" id="KW-1133">Transmembrane helix</keyword>
<dbReference type="CDD" id="cd07346">
    <property type="entry name" value="ABC_6TM_exporters"/>
    <property type="match status" value="1"/>
</dbReference>
<sequence length="605" mass="66029">MKKIKKNHWLKTVFSFAAECREKMLGSVLCAIISVIGGLVPYIGVYQIIILFFDGRQTAGALWFWATVCLVGHVIKIGFYALSTMLAHYSAYSILENMRIRMAGRLMKAPLGTVLNQPAGKLKNVIIDRAESIEVPLAHLIPEGISNLLLPVGVFFYLVLIDWRMALAAMLTIPVAVTAYAIMMRTFNRQYADYTEASNHVNSVIVEYIEGIEVVKAFNQSAASYEKFERAVQSFKEYTLNWFRSTWKLMNFGGSVLPSTLLGTMPAGMLLYLNGPLSPADLTMCLILSLGIVAPLTSFTVFVNDAKSVEYAVNDAVELLTLEELPAPDRPAKLNGFDIELDHVSFAYDTARTSPADNAGSNVLHDINLKLPQGSFTALVGPSGGGKSTVARLIARFWDAGSGEIRIGGVAIRNLPLTQLADTISFVTQDNFLFNCSLRENIRLGNPAASDSEVLAAARAACCDEFIRRLDGGYDTGAGEAGSKLSGGEKQRIAIARALLKNAPVVILDEATAFTDPENEDKLQTSIAALTNGKTLLVIAHRLSTIKQADQIVVMDKGRIAATGKHDELLAGCKLYRAMWDAHIGTKNWAANQAYRETTEVKRCV</sequence>
<keyword evidence="6 12" id="KW-0067">ATP-binding</keyword>
<reference evidence="12 13" key="1">
    <citation type="journal article" date="2018" name="Int. J. Syst. Evol. Microbiol.">
        <title>Methylomusa anaerophila gen. nov., sp. nov., an anaerobic methanol-utilizing bacterium isolated from a microbial fuel cell.</title>
        <authorList>
            <person name="Amano N."/>
            <person name="Yamamuro A."/>
            <person name="Miyahara M."/>
            <person name="Kouzuma A."/>
            <person name="Abe T."/>
            <person name="Watanabe K."/>
        </authorList>
    </citation>
    <scope>NUCLEOTIDE SEQUENCE [LARGE SCALE GENOMIC DNA]</scope>
    <source>
        <strain evidence="12 13">MMFC1</strain>
    </source>
</reference>
<evidence type="ECO:0000256" key="5">
    <source>
        <dbReference type="ARBA" id="ARBA00022741"/>
    </source>
</evidence>
<evidence type="ECO:0000259" key="10">
    <source>
        <dbReference type="PROSITE" id="PS50893"/>
    </source>
</evidence>
<protein>
    <submittedName>
        <fullName evidence="12">Putative multidrug export ATP-binding/permease protein</fullName>
        <ecNumber evidence="12">3.6.3.-</ecNumber>
    </submittedName>
</protein>
<accession>A0A348ALA2</accession>
<dbReference type="RefSeq" id="WP_232035437.1">
    <property type="nucleotide sequence ID" value="NZ_AP018449.1"/>
</dbReference>
<gene>
    <name evidence="12" type="ORF">MAMMFC1_02535</name>
</gene>